<evidence type="ECO:0000256" key="8">
    <source>
        <dbReference type="SAM" id="Phobius"/>
    </source>
</evidence>
<name>A0ABX2EP95_9BURK</name>
<dbReference type="Pfam" id="PF01032">
    <property type="entry name" value="FecCD"/>
    <property type="match status" value="1"/>
</dbReference>
<evidence type="ECO:0000256" key="7">
    <source>
        <dbReference type="ARBA" id="ARBA00023136"/>
    </source>
</evidence>
<dbReference type="Proteomes" id="UP000737171">
    <property type="component" value="Unassembled WGS sequence"/>
</dbReference>
<dbReference type="Gene3D" id="1.10.3470.10">
    <property type="entry name" value="ABC transporter involved in vitamin B12 uptake, BtuC"/>
    <property type="match status" value="1"/>
</dbReference>
<dbReference type="SUPFAM" id="SSF81345">
    <property type="entry name" value="ABC transporter involved in vitamin B12 uptake, BtuC"/>
    <property type="match status" value="1"/>
</dbReference>
<evidence type="ECO:0000256" key="6">
    <source>
        <dbReference type="ARBA" id="ARBA00022989"/>
    </source>
</evidence>
<feature type="transmembrane region" description="Helical" evidence="8">
    <location>
        <begin position="145"/>
        <end position="165"/>
    </location>
</feature>
<sequence>MTPLRTAALLGALTALLLLAGLAAGSEGWSLPPDAMSDLVLWQIRAPRTLGAWLVGALLGLGGALAQGLFRNPLAEPFLLGAAPGATLAVVLVLAASALAGSVLSPVTAGQLARFGLVAAAFAGALAGVTLTLTLARGAVQPTTLLLAGIVVGFLLGALSDLATLAAPEALRGKQAFLLGSTGYLGWPACTLLAAGLLLTLAAAWPTARALDALTLGDETAASLGVGVGGIRLALVATMALATAVAVAQAGMVGFVGLAAPHLARRSVAARHALLVPASAALGGVLLLAADLAARTLIAPQELPVGVLTAVLGGGYLMLLLRQRRRG</sequence>
<comment type="caution">
    <text evidence="9">The sequence shown here is derived from an EMBL/GenBank/DDBJ whole genome shotgun (WGS) entry which is preliminary data.</text>
</comment>
<keyword evidence="6 8" id="KW-1133">Transmembrane helix</keyword>
<dbReference type="InterPro" id="IPR037294">
    <property type="entry name" value="ABC_BtuC-like"/>
</dbReference>
<proteinExistence type="inferred from homology"/>
<evidence type="ECO:0000256" key="3">
    <source>
        <dbReference type="ARBA" id="ARBA00022448"/>
    </source>
</evidence>
<comment type="similarity">
    <text evidence="2">Belongs to the binding-protein-dependent transport system permease family. FecCD subfamily.</text>
</comment>
<dbReference type="PANTHER" id="PTHR30472:SF25">
    <property type="entry name" value="ABC TRANSPORTER PERMEASE PROTEIN MJ0876-RELATED"/>
    <property type="match status" value="1"/>
</dbReference>
<feature type="transmembrane region" description="Helical" evidence="8">
    <location>
        <begin position="303"/>
        <end position="321"/>
    </location>
</feature>
<keyword evidence="7 8" id="KW-0472">Membrane</keyword>
<dbReference type="InterPro" id="IPR000522">
    <property type="entry name" value="ABC_transptr_permease_BtuC"/>
</dbReference>
<feature type="transmembrane region" description="Helical" evidence="8">
    <location>
        <begin position="273"/>
        <end position="297"/>
    </location>
</feature>
<evidence type="ECO:0000256" key="2">
    <source>
        <dbReference type="ARBA" id="ARBA00007935"/>
    </source>
</evidence>
<dbReference type="RefSeq" id="WP_173129538.1">
    <property type="nucleotide sequence ID" value="NZ_JABRWJ010000008.1"/>
</dbReference>
<evidence type="ECO:0000313" key="9">
    <source>
        <dbReference type="EMBL" id="NRF70467.1"/>
    </source>
</evidence>
<keyword evidence="10" id="KW-1185">Reference proteome</keyword>
<dbReference type="EMBL" id="JABRWJ010000008">
    <property type="protein sequence ID" value="NRF70467.1"/>
    <property type="molecule type" value="Genomic_DNA"/>
</dbReference>
<reference evidence="9 10" key="1">
    <citation type="submission" date="2020-05" db="EMBL/GenBank/DDBJ databases">
        <title>Aquincola sp. isolate from soil.</title>
        <authorList>
            <person name="Han J."/>
            <person name="Kim D.-U."/>
        </authorList>
    </citation>
    <scope>NUCLEOTIDE SEQUENCE [LARGE SCALE GENOMIC DNA]</scope>
    <source>
        <strain evidence="9 10">S2</strain>
    </source>
</reference>
<keyword evidence="4" id="KW-1003">Cell membrane</keyword>
<keyword evidence="3" id="KW-0813">Transport</keyword>
<evidence type="ECO:0000313" key="10">
    <source>
        <dbReference type="Proteomes" id="UP000737171"/>
    </source>
</evidence>
<feature type="transmembrane region" description="Helical" evidence="8">
    <location>
        <begin position="49"/>
        <end position="66"/>
    </location>
</feature>
<dbReference type="PANTHER" id="PTHR30472">
    <property type="entry name" value="FERRIC ENTEROBACTIN TRANSPORT SYSTEM PERMEASE PROTEIN"/>
    <property type="match status" value="1"/>
</dbReference>
<organism evidence="9 10">
    <name type="scientific">Pseudaquabacterium terrae</name>
    <dbReference type="NCBI Taxonomy" id="2732868"/>
    <lineage>
        <taxon>Bacteria</taxon>
        <taxon>Pseudomonadati</taxon>
        <taxon>Pseudomonadota</taxon>
        <taxon>Betaproteobacteria</taxon>
        <taxon>Burkholderiales</taxon>
        <taxon>Sphaerotilaceae</taxon>
        <taxon>Pseudaquabacterium</taxon>
    </lineage>
</organism>
<comment type="subcellular location">
    <subcellularLocation>
        <location evidence="1">Cell membrane</location>
        <topology evidence="1">Multi-pass membrane protein</topology>
    </subcellularLocation>
</comment>
<evidence type="ECO:0000256" key="5">
    <source>
        <dbReference type="ARBA" id="ARBA00022692"/>
    </source>
</evidence>
<evidence type="ECO:0000256" key="1">
    <source>
        <dbReference type="ARBA" id="ARBA00004651"/>
    </source>
</evidence>
<feature type="transmembrane region" description="Helical" evidence="8">
    <location>
        <begin position="185"/>
        <end position="204"/>
    </location>
</feature>
<gene>
    <name evidence="9" type="ORF">HLB44_26010</name>
</gene>
<keyword evidence="5 8" id="KW-0812">Transmembrane</keyword>
<feature type="transmembrane region" description="Helical" evidence="8">
    <location>
        <begin position="112"/>
        <end position="133"/>
    </location>
</feature>
<feature type="transmembrane region" description="Helical" evidence="8">
    <location>
        <begin position="78"/>
        <end position="100"/>
    </location>
</feature>
<accession>A0ABX2EP95</accession>
<evidence type="ECO:0000256" key="4">
    <source>
        <dbReference type="ARBA" id="ARBA00022475"/>
    </source>
</evidence>
<protein>
    <submittedName>
        <fullName evidence="9">Iron ABC transporter permease</fullName>
    </submittedName>
</protein>